<reference evidence="10 11" key="1">
    <citation type="journal article" date="2017" name="Front. Microbiol.">
        <title>Genome Sequence of Desulfurella amilsii Strain TR1 and Comparative Genomics of Desulfurellaceae Family.</title>
        <authorList>
            <person name="Florentino A.P."/>
            <person name="Stams A.J."/>
            <person name="Sanchez-Andrea I."/>
        </authorList>
    </citation>
    <scope>NUCLEOTIDE SEQUENCE [LARGE SCALE GENOMIC DNA]</scope>
    <source>
        <strain evidence="10 11">TR1</strain>
    </source>
</reference>
<dbReference type="Gene3D" id="3.40.50.300">
    <property type="entry name" value="P-loop containing nucleotide triphosphate hydrolases"/>
    <property type="match status" value="1"/>
</dbReference>
<dbReference type="Gene3D" id="1.10.8.60">
    <property type="match status" value="1"/>
</dbReference>
<dbReference type="SUPFAM" id="SSF46689">
    <property type="entry name" value="Homeodomain-like"/>
    <property type="match status" value="1"/>
</dbReference>
<dbReference type="InterPro" id="IPR025944">
    <property type="entry name" value="Sigma_54_int_dom_CS"/>
</dbReference>
<keyword evidence="5" id="KW-0238">DNA-binding</keyword>
<dbReference type="EMBL" id="MDSU01000013">
    <property type="protein sequence ID" value="OSS42579.1"/>
    <property type="molecule type" value="Genomic_DNA"/>
</dbReference>
<keyword evidence="1" id="KW-0547">Nucleotide-binding</keyword>
<name>A0A1X4XYG7_9BACT</name>
<dbReference type="InterPro" id="IPR030828">
    <property type="entry name" value="HTH_TyrR"/>
</dbReference>
<dbReference type="PROSITE" id="PS00675">
    <property type="entry name" value="SIGMA54_INTERACT_1"/>
    <property type="match status" value="1"/>
</dbReference>
<feature type="domain" description="Sigma-54 factor interaction" evidence="8">
    <location>
        <begin position="282"/>
        <end position="511"/>
    </location>
</feature>
<dbReference type="Gene3D" id="1.10.10.60">
    <property type="entry name" value="Homeodomain-like"/>
    <property type="match status" value="1"/>
</dbReference>
<accession>A0A1X4XYG7</accession>
<evidence type="ECO:0000256" key="1">
    <source>
        <dbReference type="ARBA" id="ARBA00022741"/>
    </source>
</evidence>
<dbReference type="Proteomes" id="UP000194141">
    <property type="component" value="Unassembled WGS sequence"/>
</dbReference>
<protein>
    <recommendedName>
        <fullName evidence="7">HTH-type transcriptional regulatory protein TyrR</fullName>
    </recommendedName>
</protein>
<dbReference type="OrthoDB" id="9763792at2"/>
<evidence type="ECO:0000256" key="2">
    <source>
        <dbReference type="ARBA" id="ARBA00022797"/>
    </source>
</evidence>
<dbReference type="FunFam" id="3.40.50.300:FF:000006">
    <property type="entry name" value="DNA-binding transcriptional regulator NtrC"/>
    <property type="match status" value="1"/>
</dbReference>
<dbReference type="RefSeq" id="WP_086033367.1">
    <property type="nucleotide sequence ID" value="NZ_MDSU01000013.1"/>
</dbReference>
<dbReference type="InterPro" id="IPR025662">
    <property type="entry name" value="Sigma_54_int_dom_ATP-bd_1"/>
</dbReference>
<evidence type="ECO:0000256" key="3">
    <source>
        <dbReference type="ARBA" id="ARBA00022840"/>
    </source>
</evidence>
<keyword evidence="4" id="KW-0805">Transcription regulation</keyword>
<evidence type="ECO:0000256" key="6">
    <source>
        <dbReference type="ARBA" id="ARBA00023163"/>
    </source>
</evidence>
<dbReference type="CDD" id="cd00009">
    <property type="entry name" value="AAA"/>
    <property type="match status" value="1"/>
</dbReference>
<dbReference type="InterPro" id="IPR009057">
    <property type="entry name" value="Homeodomain-like_sf"/>
</dbReference>
<dbReference type="PROSITE" id="PS00688">
    <property type="entry name" value="SIGMA54_INTERACT_3"/>
    <property type="match status" value="1"/>
</dbReference>
<keyword evidence="6" id="KW-0804">Transcription</keyword>
<dbReference type="InterPro" id="IPR003593">
    <property type="entry name" value="AAA+_ATPase"/>
</dbReference>
<evidence type="ECO:0000256" key="7">
    <source>
        <dbReference type="ARBA" id="ARBA00029500"/>
    </source>
</evidence>
<dbReference type="Pfam" id="PF00158">
    <property type="entry name" value="Sigma54_activat"/>
    <property type="match status" value="1"/>
</dbReference>
<evidence type="ECO:0000313" key="11">
    <source>
        <dbReference type="Proteomes" id="UP000194141"/>
    </source>
</evidence>
<dbReference type="InterPro" id="IPR027417">
    <property type="entry name" value="P-loop_NTPase"/>
</dbReference>
<dbReference type="PROSITE" id="PS50045">
    <property type="entry name" value="SIGMA54_INTERACT_4"/>
    <property type="match status" value="1"/>
</dbReference>
<dbReference type="InterPro" id="IPR002078">
    <property type="entry name" value="Sigma_54_int"/>
</dbReference>
<dbReference type="GO" id="GO:0003677">
    <property type="term" value="F:DNA binding"/>
    <property type="evidence" value="ECO:0007669"/>
    <property type="project" value="UniProtKB-KW"/>
</dbReference>
<evidence type="ECO:0000256" key="5">
    <source>
        <dbReference type="ARBA" id="ARBA00023125"/>
    </source>
</evidence>
<evidence type="ECO:0000313" key="10">
    <source>
        <dbReference type="EMBL" id="OSS42579.1"/>
    </source>
</evidence>
<dbReference type="PANTHER" id="PTHR32071">
    <property type="entry name" value="TRANSCRIPTIONAL REGULATORY PROTEIN"/>
    <property type="match status" value="1"/>
</dbReference>
<sequence>MQKDIKKWKENVLEIIFNKKETNNVVRVLSESLNKLIFVINTEGKVVYINTKAQKYFKLLNYNNNIESFFDIGKDYIHSYLEGKAFSSIKIILKSDAFYIDIAPITLNSEIVGGLIVIYEKNDSVSFETTFQLLNNINKEIELFYAMYYDEIMVTDDKGKIIGVNNPVCEECYNLNEINLINTNVKELEDKGIFKPSITLKVIKEKKHISILQKTQTGKVLMVYGLPVFDSSFKLSKVFSTSKDLTEIYTLKEKLSKTEKLMEKYYLKLKEIKNEQNLFENVIYKSSQMRNLIDLIKRISMVDSHIILNGESGVGKTLFAKIIHKLSNRRNNEFVSINCGAIPENLLESELFGYEKGAFTGAKNEGKTGYIELANNGTLFLDEISELALQMQVKLLKVLDEKSFTRVGGIKPIKSDFRLIAATNKDLEKLTKENKFREDLFYRLNVIQISIPLLRERKDDIPLLVNFFIEKYNKKYNTNKKLDPKVFDVFLEYKWPGNVRELENIIERLVVTIDKNLIEKSDLPSFFFNQDYQTVQIDQILPLKKSIDNLEKQLLGKAYEIHKNTYKVAEVLRISQSSVVRKLKKYRININSNSNL</sequence>
<organism evidence="10 11">
    <name type="scientific">Desulfurella amilsii</name>
    <dbReference type="NCBI Taxonomy" id="1562698"/>
    <lineage>
        <taxon>Bacteria</taxon>
        <taxon>Pseudomonadati</taxon>
        <taxon>Campylobacterota</taxon>
        <taxon>Desulfurellia</taxon>
        <taxon>Desulfurellales</taxon>
        <taxon>Desulfurellaceae</taxon>
        <taxon>Desulfurella</taxon>
    </lineage>
</organism>
<dbReference type="PROSITE" id="PS50112">
    <property type="entry name" value="PAS"/>
    <property type="match status" value="1"/>
</dbReference>
<proteinExistence type="predicted"/>
<evidence type="ECO:0000256" key="4">
    <source>
        <dbReference type="ARBA" id="ARBA00023015"/>
    </source>
</evidence>
<keyword evidence="11" id="KW-1185">Reference proteome</keyword>
<dbReference type="Pfam" id="PF25601">
    <property type="entry name" value="AAA_lid_14"/>
    <property type="match status" value="1"/>
</dbReference>
<dbReference type="AlphaFoldDB" id="A0A1X4XYG7"/>
<comment type="caution">
    <text evidence="10">The sequence shown here is derived from an EMBL/GenBank/DDBJ whole genome shotgun (WGS) entry which is preliminary data.</text>
</comment>
<evidence type="ECO:0000259" key="9">
    <source>
        <dbReference type="PROSITE" id="PS50112"/>
    </source>
</evidence>
<dbReference type="GO" id="GO:0006355">
    <property type="term" value="P:regulation of DNA-templated transcription"/>
    <property type="evidence" value="ECO:0007669"/>
    <property type="project" value="InterPro"/>
</dbReference>
<dbReference type="Pfam" id="PF18024">
    <property type="entry name" value="HTH_50"/>
    <property type="match status" value="1"/>
</dbReference>
<dbReference type="InterPro" id="IPR000014">
    <property type="entry name" value="PAS"/>
</dbReference>
<dbReference type="Gene3D" id="3.30.450.20">
    <property type="entry name" value="PAS domain"/>
    <property type="match status" value="1"/>
</dbReference>
<evidence type="ECO:0000259" key="8">
    <source>
        <dbReference type="PROSITE" id="PS50045"/>
    </source>
</evidence>
<keyword evidence="2" id="KW-0058">Aromatic hydrocarbons catabolism</keyword>
<gene>
    <name evidence="10" type="ORF">DESAMIL20_627</name>
</gene>
<dbReference type="SUPFAM" id="SSF52540">
    <property type="entry name" value="P-loop containing nucleoside triphosphate hydrolases"/>
    <property type="match status" value="1"/>
</dbReference>
<feature type="domain" description="PAS" evidence="9">
    <location>
        <begin position="21"/>
        <end position="57"/>
    </location>
</feature>
<dbReference type="STRING" id="1562698.DESAMIL20_627"/>
<dbReference type="GO" id="GO:0005524">
    <property type="term" value="F:ATP binding"/>
    <property type="evidence" value="ECO:0007669"/>
    <property type="project" value="UniProtKB-KW"/>
</dbReference>
<dbReference type="PROSITE" id="PS00676">
    <property type="entry name" value="SIGMA54_INTERACT_2"/>
    <property type="match status" value="1"/>
</dbReference>
<keyword evidence="3" id="KW-0067">ATP-binding</keyword>
<dbReference type="InterPro" id="IPR058031">
    <property type="entry name" value="AAA_lid_NorR"/>
</dbReference>
<dbReference type="PANTHER" id="PTHR32071:SF57">
    <property type="entry name" value="C4-DICARBOXYLATE TRANSPORT TRANSCRIPTIONAL REGULATORY PROTEIN DCTD"/>
    <property type="match status" value="1"/>
</dbReference>
<dbReference type="InterPro" id="IPR025943">
    <property type="entry name" value="Sigma_54_int_dom_ATP-bd_2"/>
</dbReference>
<dbReference type="SMART" id="SM00382">
    <property type="entry name" value="AAA"/>
    <property type="match status" value="1"/>
</dbReference>